<keyword evidence="5" id="KW-0653">Protein transport</keyword>
<gene>
    <name evidence="10" type="ORF">BZ3500_MVSOF-1268-A1-R1_CHR7-1G09070</name>
</gene>
<sequence length="76" mass="8150">MFGGTASVTTLVATSHVADARSPSTCTIGPAQGPTPAQMALAKLQARDTFKNFFITLIGLRIAPFAWDFARSFFKK</sequence>
<keyword evidence="8" id="KW-0472">Membrane</keyword>
<keyword evidence="2" id="KW-0813">Transport</keyword>
<evidence type="ECO:0000256" key="7">
    <source>
        <dbReference type="ARBA" id="ARBA00023128"/>
    </source>
</evidence>
<dbReference type="Proteomes" id="UP000249723">
    <property type="component" value="Unassembled WGS sequence"/>
</dbReference>
<keyword evidence="6" id="KW-1133">Transmembrane helix</keyword>
<organism evidence="10 11">
    <name type="scientific">Microbotryum saponariae</name>
    <dbReference type="NCBI Taxonomy" id="289078"/>
    <lineage>
        <taxon>Eukaryota</taxon>
        <taxon>Fungi</taxon>
        <taxon>Dikarya</taxon>
        <taxon>Basidiomycota</taxon>
        <taxon>Pucciniomycotina</taxon>
        <taxon>Microbotryomycetes</taxon>
        <taxon>Microbotryales</taxon>
        <taxon>Microbotryaceae</taxon>
        <taxon>Microbotryum</taxon>
    </lineage>
</organism>
<evidence type="ECO:0000256" key="8">
    <source>
        <dbReference type="ARBA" id="ARBA00023136"/>
    </source>
</evidence>
<dbReference type="EMBL" id="FMWP01000127">
    <property type="protein sequence ID" value="SDA02733.1"/>
    <property type="molecule type" value="Genomic_DNA"/>
</dbReference>
<dbReference type="OrthoDB" id="3348469at2759"/>
<evidence type="ECO:0000256" key="4">
    <source>
        <dbReference type="ARBA" id="ARBA00022787"/>
    </source>
</evidence>
<evidence type="ECO:0000313" key="10">
    <source>
        <dbReference type="EMBL" id="SDA02733.1"/>
    </source>
</evidence>
<reference evidence="11" key="1">
    <citation type="submission" date="2016-10" db="EMBL/GenBank/DDBJ databases">
        <authorList>
            <person name="Jeantristanb JTB J.-T."/>
            <person name="Ricardo R."/>
        </authorList>
    </citation>
    <scope>NUCLEOTIDE SEQUENCE [LARGE SCALE GENOMIC DNA]</scope>
</reference>
<proteinExistence type="inferred from homology"/>
<protein>
    <submittedName>
        <fullName evidence="10">BZ3500_MvSof-1268-A1-R1_Chr7-1g09070 protein</fullName>
    </submittedName>
</protein>
<keyword evidence="4" id="KW-1000">Mitochondrion outer membrane</keyword>
<evidence type="ECO:0000256" key="3">
    <source>
        <dbReference type="ARBA" id="ARBA00022692"/>
    </source>
</evidence>
<evidence type="ECO:0000256" key="5">
    <source>
        <dbReference type="ARBA" id="ARBA00022927"/>
    </source>
</evidence>
<evidence type="ECO:0000256" key="6">
    <source>
        <dbReference type="ARBA" id="ARBA00022989"/>
    </source>
</evidence>
<comment type="similarity">
    <text evidence="9">Belongs to the Tom5 family.</text>
</comment>
<dbReference type="Pfam" id="PF10642">
    <property type="entry name" value="Tom5"/>
    <property type="match status" value="1"/>
</dbReference>
<dbReference type="GO" id="GO:0006626">
    <property type="term" value="P:protein targeting to mitochondrion"/>
    <property type="evidence" value="ECO:0007669"/>
    <property type="project" value="UniProtKB-ARBA"/>
</dbReference>
<dbReference type="InterPro" id="IPR019603">
    <property type="entry name" value="Tom5"/>
</dbReference>
<dbReference type="AlphaFoldDB" id="A0A2X0L1P6"/>
<keyword evidence="11" id="KW-1185">Reference proteome</keyword>
<evidence type="ECO:0000256" key="9">
    <source>
        <dbReference type="ARBA" id="ARBA00025716"/>
    </source>
</evidence>
<keyword evidence="3" id="KW-0812">Transmembrane</keyword>
<dbReference type="GO" id="GO:0005741">
    <property type="term" value="C:mitochondrial outer membrane"/>
    <property type="evidence" value="ECO:0007669"/>
    <property type="project" value="UniProtKB-SubCell"/>
</dbReference>
<accession>A0A2X0L1P6</accession>
<keyword evidence="7" id="KW-0496">Mitochondrion</keyword>
<evidence type="ECO:0000256" key="1">
    <source>
        <dbReference type="ARBA" id="ARBA00004572"/>
    </source>
</evidence>
<name>A0A2X0L1P6_9BASI</name>
<dbReference type="GO" id="GO:0015031">
    <property type="term" value="P:protein transport"/>
    <property type="evidence" value="ECO:0007669"/>
    <property type="project" value="UniProtKB-KW"/>
</dbReference>
<comment type="subcellular location">
    <subcellularLocation>
        <location evidence="1">Mitochondrion outer membrane</location>
        <topology evidence="1">Single-pass membrane protein</topology>
    </subcellularLocation>
</comment>
<evidence type="ECO:0000313" key="11">
    <source>
        <dbReference type="Proteomes" id="UP000249723"/>
    </source>
</evidence>
<evidence type="ECO:0000256" key="2">
    <source>
        <dbReference type="ARBA" id="ARBA00022448"/>
    </source>
</evidence>